<dbReference type="Gene3D" id="3.10.180.10">
    <property type="entry name" value="2,3-Dihydroxybiphenyl 1,2-Dioxygenase, domain 1"/>
    <property type="match status" value="1"/>
</dbReference>
<protein>
    <submittedName>
        <fullName evidence="2">VOC family protein</fullName>
    </submittedName>
</protein>
<dbReference type="PANTHER" id="PTHR35006">
    <property type="entry name" value="GLYOXALASE FAMILY PROTEIN (AFU_ORTHOLOGUE AFUA_5G14830)"/>
    <property type="match status" value="1"/>
</dbReference>
<dbReference type="InterPro" id="IPR004360">
    <property type="entry name" value="Glyas_Fos-R_dOase_dom"/>
</dbReference>
<dbReference type="EMBL" id="DXBZ01000164">
    <property type="protein sequence ID" value="HIZ19089.1"/>
    <property type="molecule type" value="Genomic_DNA"/>
</dbReference>
<evidence type="ECO:0000313" key="3">
    <source>
        <dbReference type="Proteomes" id="UP000824029"/>
    </source>
</evidence>
<comment type="caution">
    <text evidence="2">The sequence shown here is derived from an EMBL/GenBank/DDBJ whole genome shotgun (WGS) entry which is preliminary data.</text>
</comment>
<organism evidence="2 3">
    <name type="scientific">Candidatus Olsenella stercoravium</name>
    <dbReference type="NCBI Taxonomy" id="2838713"/>
    <lineage>
        <taxon>Bacteria</taxon>
        <taxon>Bacillati</taxon>
        <taxon>Actinomycetota</taxon>
        <taxon>Coriobacteriia</taxon>
        <taxon>Coriobacteriales</taxon>
        <taxon>Atopobiaceae</taxon>
        <taxon>Olsenella</taxon>
    </lineage>
</organism>
<gene>
    <name evidence="2" type="ORF">IAA22_08290</name>
</gene>
<dbReference type="InterPro" id="IPR029068">
    <property type="entry name" value="Glyas_Bleomycin-R_OHBP_Dase"/>
</dbReference>
<sequence length="123" mass="13379">MLDHLIIHASDPAGMTTYYERVLGTLGYHKGVEYPGGTQFVNDEDGDSVWISPAKEGVAPSPSHYAWLAKTTDDVRAFYDAALQGGTDNGAPGPRDYHPGYYACFVLDPEGNNIEAVLHNYEG</sequence>
<dbReference type="InterPro" id="IPR037523">
    <property type="entry name" value="VOC_core"/>
</dbReference>
<reference evidence="2" key="1">
    <citation type="journal article" date="2021" name="PeerJ">
        <title>Extensive microbial diversity within the chicken gut microbiome revealed by metagenomics and culture.</title>
        <authorList>
            <person name="Gilroy R."/>
            <person name="Ravi A."/>
            <person name="Getino M."/>
            <person name="Pursley I."/>
            <person name="Horton D.L."/>
            <person name="Alikhan N.F."/>
            <person name="Baker D."/>
            <person name="Gharbi K."/>
            <person name="Hall N."/>
            <person name="Watson M."/>
            <person name="Adriaenssens E.M."/>
            <person name="Foster-Nyarko E."/>
            <person name="Jarju S."/>
            <person name="Secka A."/>
            <person name="Antonio M."/>
            <person name="Oren A."/>
            <person name="Chaudhuri R.R."/>
            <person name="La Ragione R."/>
            <person name="Hildebrand F."/>
            <person name="Pallen M.J."/>
        </authorList>
    </citation>
    <scope>NUCLEOTIDE SEQUENCE</scope>
    <source>
        <strain evidence="2">ChiHecolR3B27-1887</strain>
    </source>
</reference>
<accession>A0A9D2DLK2</accession>
<evidence type="ECO:0000259" key="1">
    <source>
        <dbReference type="PROSITE" id="PS51819"/>
    </source>
</evidence>
<dbReference type="Proteomes" id="UP000824029">
    <property type="component" value="Unassembled WGS sequence"/>
</dbReference>
<dbReference type="PROSITE" id="PS51819">
    <property type="entry name" value="VOC"/>
    <property type="match status" value="1"/>
</dbReference>
<dbReference type="SUPFAM" id="SSF54593">
    <property type="entry name" value="Glyoxalase/Bleomycin resistance protein/Dihydroxybiphenyl dioxygenase"/>
    <property type="match status" value="1"/>
</dbReference>
<name>A0A9D2DLK2_9ACTN</name>
<reference evidence="2" key="2">
    <citation type="submission" date="2021-04" db="EMBL/GenBank/DDBJ databases">
        <authorList>
            <person name="Gilroy R."/>
        </authorList>
    </citation>
    <scope>NUCLEOTIDE SEQUENCE</scope>
    <source>
        <strain evidence="2">ChiHecolR3B27-1887</strain>
    </source>
</reference>
<dbReference type="Pfam" id="PF00903">
    <property type="entry name" value="Glyoxalase"/>
    <property type="match status" value="1"/>
</dbReference>
<dbReference type="CDD" id="cd07262">
    <property type="entry name" value="VOC_like"/>
    <property type="match status" value="1"/>
</dbReference>
<dbReference type="AlphaFoldDB" id="A0A9D2DLK2"/>
<dbReference type="PANTHER" id="PTHR35006:SF2">
    <property type="entry name" value="GLYOXALASE FAMILY PROTEIN (AFU_ORTHOLOGUE AFUA_5G14830)"/>
    <property type="match status" value="1"/>
</dbReference>
<proteinExistence type="predicted"/>
<evidence type="ECO:0000313" key="2">
    <source>
        <dbReference type="EMBL" id="HIZ19089.1"/>
    </source>
</evidence>
<feature type="domain" description="VOC" evidence="1">
    <location>
        <begin position="1"/>
        <end position="119"/>
    </location>
</feature>